<sequence length="465" mass="48141">MGAWLGTRLATCSTALSKYLLNFTMKYSLLSRLAWAVSVAFALTACGGGDSDSQPQPNPNGPKPVITPVGAAQGTPTSAALTSAGGSVSSSDGKLTVTVPEGALKAATTLTIQPVANNAPGRIGAGYRLLPEGVTFAKPVQLSFAYDNADLSGSHAQALGIAFQQSDGTWKWQAGALNEAARTVTAATTHFSDWSLVKGLQLRPPSATAKVSSGVALRIAYCYAPSYSNDDLLAPLAFDCESENAPAPLNTPVTWSVNGARGGNDTVGTVTGNEVTAQYTAPKQKPEANPVAVAAEVQGAKGKLLLVSNITITDDFMGYQGGISGTATTEDTEITYQAGSLEFIPFEDLPGDLRKYVARGSLTIKTRYGSGRIETETLGLSGEQGVLIVYDPVRSGTPLAGRYWFSLYGLLNSCPEEVIAGGGTLPSYGADSAKLEGARGITCTAGGDSVSFNTQWSLKTSEPAL</sequence>
<evidence type="ECO:0000313" key="3">
    <source>
        <dbReference type="EMBL" id="MET4580413.1"/>
    </source>
</evidence>
<feature type="signal peptide" evidence="2">
    <location>
        <begin position="1"/>
        <end position="36"/>
    </location>
</feature>
<dbReference type="EMBL" id="JBEPSH010000018">
    <property type="protein sequence ID" value="MET4580413.1"/>
    <property type="molecule type" value="Genomic_DNA"/>
</dbReference>
<dbReference type="Gene3D" id="2.60.220.30">
    <property type="match status" value="1"/>
</dbReference>
<feature type="region of interest" description="Disordered" evidence="1">
    <location>
        <begin position="49"/>
        <end position="93"/>
    </location>
</feature>
<reference evidence="3 4" key="1">
    <citation type="submission" date="2024-06" db="EMBL/GenBank/DDBJ databases">
        <title>Sorghum-associated microbial communities from plants grown in Nebraska, USA.</title>
        <authorList>
            <person name="Schachtman D."/>
        </authorList>
    </citation>
    <scope>NUCLEOTIDE SEQUENCE [LARGE SCALE GENOMIC DNA]</scope>
    <source>
        <strain evidence="3 4">2709</strain>
    </source>
</reference>
<feature type="chain" id="PRO_5045689449" description="ZU5 domain-containing protein" evidence="2">
    <location>
        <begin position="37"/>
        <end position="465"/>
    </location>
</feature>
<evidence type="ECO:0008006" key="5">
    <source>
        <dbReference type="Google" id="ProtNLM"/>
    </source>
</evidence>
<evidence type="ECO:0000313" key="4">
    <source>
        <dbReference type="Proteomes" id="UP001549320"/>
    </source>
</evidence>
<evidence type="ECO:0000256" key="1">
    <source>
        <dbReference type="SAM" id="MobiDB-lite"/>
    </source>
</evidence>
<accession>A0ABV2QHR3</accession>
<keyword evidence="4" id="KW-1185">Reference proteome</keyword>
<gene>
    <name evidence="3" type="ORF">ABIE13_005554</name>
</gene>
<evidence type="ECO:0000256" key="2">
    <source>
        <dbReference type="SAM" id="SignalP"/>
    </source>
</evidence>
<keyword evidence="2" id="KW-0732">Signal</keyword>
<proteinExistence type="predicted"/>
<protein>
    <recommendedName>
        <fullName evidence="5">ZU5 domain-containing protein</fullName>
    </recommendedName>
</protein>
<dbReference type="Proteomes" id="UP001549320">
    <property type="component" value="Unassembled WGS sequence"/>
</dbReference>
<feature type="compositionally biased region" description="Polar residues" evidence="1">
    <location>
        <begin position="74"/>
        <end position="93"/>
    </location>
</feature>
<name>A0ABV2QHR3_9BURK</name>
<organism evidence="3 4">
    <name type="scientific">Ottowia thiooxydans</name>
    <dbReference type="NCBI Taxonomy" id="219182"/>
    <lineage>
        <taxon>Bacteria</taxon>
        <taxon>Pseudomonadati</taxon>
        <taxon>Pseudomonadota</taxon>
        <taxon>Betaproteobacteria</taxon>
        <taxon>Burkholderiales</taxon>
        <taxon>Comamonadaceae</taxon>
        <taxon>Ottowia</taxon>
    </lineage>
</organism>
<comment type="caution">
    <text evidence="3">The sequence shown here is derived from an EMBL/GenBank/DDBJ whole genome shotgun (WGS) entry which is preliminary data.</text>
</comment>